<dbReference type="InterPro" id="IPR014867">
    <property type="entry name" value="Spore_coat_CotH_CotH2/3/7"/>
</dbReference>
<protein>
    <recommendedName>
        <fullName evidence="2">LTD domain-containing protein</fullName>
    </recommendedName>
</protein>
<sequence length="841" mass="92336">MPMRRKNVAMLSWCLLALVALVVVMAVAAGGGGRGGGTPVMVVVVDAQTAPPEEKQASSSQQQPIRGVILNEVMQRAANDDDDGGGVPQFQYVNNLNNNNRQANTKSPGRETRDFIEIANIGRSDVDLTGWKIIDSKGEPQLLVGRKAGLVFGSSMCPLKRLRRGGVVALYAAAEEDGENDAGKQQSAAAKKQDPCTLPFHLGKKDNVRLIDNSNRVVDSISWKNNLHKKGHSYGRSPDGYGPWAYLESPTPGRANANYVALDVPGVKEPDFHDETSNSTELMPMTVSRPNLLASLRSKGVENVESFTSNLPIVYLRTQTHIRDEPKILAEMWVSRCTAPPMEAMPLGIFSQGSNKEYIMRRKCSFDDLPDYDGKAGVELRGSSSQRFAKKSMAIKLTDDDGYGNAASLLGMPKDTDWNLHGPSHDASLVRNAFATFAMREGFGRWAARTRLVELFVDSPPAPGSPRGSSAYRGVYLLMEKPERSKYRVDISKRDGDDYRGGYIIKHDNNNVDPGDRVVNTAVTRMPFIIVYPGAPKPASSSSSSSSSPPPNLPIVRMSVTGAAESTEEQLRIVEAQIRAQAARDADVKERAAVKAFLDDFERRLFASDFASTTPSQGRYDDVIDVDSFVDYMLHTELLKNPDGYRGSTYLHKDNNGPLIMGPVWDANEALGNAIAYNAAQTDAVRASGWRFEACINAASCTGDTADGTSRWFVRLMSDPRFYKRASERWVAVRAGPLSDTNVKNWYRTYGIELGAGPAEREYTRWPANSRGELGGACRRGADGATRCGPSLPGFRRRLLQQTVLPTRDGGAAEAWLSEFVRLETWVQDRLNWMDSVLTRS</sequence>
<feature type="signal peptide" evidence="1">
    <location>
        <begin position="1"/>
        <end position="29"/>
    </location>
</feature>
<dbReference type="InterPro" id="IPR001322">
    <property type="entry name" value="Lamin_tail_dom"/>
</dbReference>
<keyword evidence="1" id="KW-0732">Signal</keyword>
<evidence type="ECO:0000259" key="2">
    <source>
        <dbReference type="PROSITE" id="PS51841"/>
    </source>
</evidence>
<organism evidence="3">
    <name type="scientific">Pycnococcus provasolii</name>
    <dbReference type="NCBI Taxonomy" id="41880"/>
    <lineage>
        <taxon>Eukaryota</taxon>
        <taxon>Viridiplantae</taxon>
        <taxon>Chlorophyta</taxon>
        <taxon>Pseudoscourfieldiophyceae</taxon>
        <taxon>Pseudoscourfieldiales</taxon>
        <taxon>Pycnococcaceae</taxon>
        <taxon>Pycnococcus</taxon>
    </lineage>
</organism>
<gene>
    <name evidence="3" type="ORF">PPRO1316_LOCUS827</name>
</gene>
<evidence type="ECO:0000313" key="3">
    <source>
        <dbReference type="EMBL" id="CAE0009044.1"/>
    </source>
</evidence>
<dbReference type="PROSITE" id="PS51841">
    <property type="entry name" value="LTD"/>
    <property type="match status" value="1"/>
</dbReference>
<dbReference type="InterPro" id="IPR036415">
    <property type="entry name" value="Lamin_tail_dom_sf"/>
</dbReference>
<dbReference type="SUPFAM" id="SSF74853">
    <property type="entry name" value="Lamin A/C globular tail domain"/>
    <property type="match status" value="1"/>
</dbReference>
<proteinExistence type="predicted"/>
<dbReference type="AlphaFoldDB" id="A0A7S2YVQ9"/>
<reference evidence="3" key="1">
    <citation type="submission" date="2021-01" db="EMBL/GenBank/DDBJ databases">
        <authorList>
            <person name="Corre E."/>
            <person name="Pelletier E."/>
            <person name="Niang G."/>
            <person name="Scheremetjew M."/>
            <person name="Finn R."/>
            <person name="Kale V."/>
            <person name="Holt S."/>
            <person name="Cochrane G."/>
            <person name="Meng A."/>
            <person name="Brown T."/>
            <person name="Cohen L."/>
        </authorList>
    </citation>
    <scope>NUCLEOTIDE SEQUENCE</scope>
    <source>
        <strain evidence="3">RCC2336</strain>
    </source>
</reference>
<feature type="domain" description="LTD" evidence="2">
    <location>
        <begin position="51"/>
        <end position="225"/>
    </location>
</feature>
<feature type="chain" id="PRO_5031204283" description="LTD domain-containing protein" evidence="1">
    <location>
        <begin position="30"/>
        <end position="841"/>
    </location>
</feature>
<accession>A0A7S2YVQ9</accession>
<dbReference type="Pfam" id="PF00932">
    <property type="entry name" value="LTD"/>
    <property type="match status" value="1"/>
</dbReference>
<evidence type="ECO:0000256" key="1">
    <source>
        <dbReference type="SAM" id="SignalP"/>
    </source>
</evidence>
<dbReference type="EMBL" id="HBHV01001211">
    <property type="protein sequence ID" value="CAE0009044.1"/>
    <property type="molecule type" value="Transcribed_RNA"/>
</dbReference>
<dbReference type="Pfam" id="PF08757">
    <property type="entry name" value="CotH"/>
    <property type="match status" value="1"/>
</dbReference>
<name>A0A7S2YVQ9_9CHLO</name>